<protein>
    <submittedName>
        <fullName evidence="2">Uncharacterized protein</fullName>
    </submittedName>
</protein>
<accession>A0AAD6ENT8</accession>
<proteinExistence type="inferred from homology"/>
<name>A0AAD6ENT8_9POAL</name>
<comment type="caution">
    <text evidence="2">The sequence shown here is derived from an EMBL/GenBank/DDBJ whole genome shotgun (WGS) entry which is preliminary data.</text>
</comment>
<organism evidence="2 3">
    <name type="scientific">Rhynchospora tenuis</name>
    <dbReference type="NCBI Taxonomy" id="198213"/>
    <lineage>
        <taxon>Eukaryota</taxon>
        <taxon>Viridiplantae</taxon>
        <taxon>Streptophyta</taxon>
        <taxon>Embryophyta</taxon>
        <taxon>Tracheophyta</taxon>
        <taxon>Spermatophyta</taxon>
        <taxon>Magnoliopsida</taxon>
        <taxon>Liliopsida</taxon>
        <taxon>Poales</taxon>
        <taxon>Cyperaceae</taxon>
        <taxon>Cyperoideae</taxon>
        <taxon>Rhynchosporeae</taxon>
        <taxon>Rhynchospora</taxon>
    </lineage>
</organism>
<comment type="similarity">
    <text evidence="1">Belongs to the UDP-glycosyltransferase family.</text>
</comment>
<evidence type="ECO:0000313" key="2">
    <source>
        <dbReference type="EMBL" id="KAJ3691320.1"/>
    </source>
</evidence>
<gene>
    <name evidence="2" type="ORF">LUZ61_020484</name>
</gene>
<dbReference type="SUPFAM" id="SSF53756">
    <property type="entry name" value="UDP-Glycosyltransferase/glycogen phosphorylase"/>
    <property type="match status" value="1"/>
</dbReference>
<dbReference type="GO" id="GO:0035251">
    <property type="term" value="F:UDP-glucosyltransferase activity"/>
    <property type="evidence" value="ECO:0007669"/>
    <property type="project" value="TreeGrafter"/>
</dbReference>
<dbReference type="Gene3D" id="3.40.50.2000">
    <property type="entry name" value="Glycogen Phosphorylase B"/>
    <property type="match status" value="1"/>
</dbReference>
<dbReference type="PANTHER" id="PTHR48047:SF79">
    <property type="entry name" value="GLYCOSYLTRANSFERASE"/>
    <property type="match status" value="1"/>
</dbReference>
<dbReference type="AlphaFoldDB" id="A0AAD6ENT8"/>
<evidence type="ECO:0000256" key="1">
    <source>
        <dbReference type="ARBA" id="ARBA00009995"/>
    </source>
</evidence>
<dbReference type="Proteomes" id="UP001210211">
    <property type="component" value="Unassembled WGS sequence"/>
</dbReference>
<keyword evidence="3" id="KW-1185">Reference proteome</keyword>
<dbReference type="PANTHER" id="PTHR48047">
    <property type="entry name" value="GLYCOSYLTRANSFERASE"/>
    <property type="match status" value="1"/>
</dbReference>
<dbReference type="EMBL" id="JAMRDG010000002">
    <property type="protein sequence ID" value="KAJ3691320.1"/>
    <property type="molecule type" value="Genomic_DNA"/>
</dbReference>
<evidence type="ECO:0000313" key="3">
    <source>
        <dbReference type="Proteomes" id="UP001210211"/>
    </source>
</evidence>
<reference evidence="2 3" key="1">
    <citation type="journal article" date="2022" name="Cell">
        <title>Repeat-based holocentromeres influence genome architecture and karyotype evolution.</title>
        <authorList>
            <person name="Hofstatter P.G."/>
            <person name="Thangavel G."/>
            <person name="Lux T."/>
            <person name="Neumann P."/>
            <person name="Vondrak T."/>
            <person name="Novak P."/>
            <person name="Zhang M."/>
            <person name="Costa L."/>
            <person name="Castellani M."/>
            <person name="Scott A."/>
            <person name="Toegelov H."/>
            <person name="Fuchs J."/>
            <person name="Mata-Sucre Y."/>
            <person name="Dias Y."/>
            <person name="Vanzela A.L.L."/>
            <person name="Huettel B."/>
            <person name="Almeida C.C.S."/>
            <person name="Simkova H."/>
            <person name="Souza G."/>
            <person name="Pedrosa-Harand A."/>
            <person name="Macas J."/>
            <person name="Mayer K.F.X."/>
            <person name="Houben A."/>
            <person name="Marques A."/>
        </authorList>
    </citation>
    <scope>NUCLEOTIDE SEQUENCE [LARGE SCALE GENOMIC DNA]</scope>
    <source>
        <strain evidence="2">RhyTen1mFocal</strain>
    </source>
</reference>
<sequence>MEEEKSHIILFPFLAHGHINPFVSLASLLHHRNSNLTITFVSTPRHIQSVSSLPFSSSIRFHSLPFSPESHGLPPNTESLADLQLSQFVTFFYATRSLQPAFDISFHPLPLMPLLMAPK</sequence>